<proteinExistence type="predicted"/>
<feature type="compositionally biased region" description="Polar residues" evidence="1">
    <location>
        <begin position="772"/>
        <end position="796"/>
    </location>
</feature>
<accession>A0A2T5LY49</accession>
<evidence type="ECO:0000259" key="2">
    <source>
        <dbReference type="Pfam" id="PF04424"/>
    </source>
</evidence>
<dbReference type="Pfam" id="PF04424">
    <property type="entry name" value="MINDY_DUB"/>
    <property type="match status" value="1"/>
</dbReference>
<dbReference type="InterPro" id="IPR033979">
    <property type="entry name" value="MINDY_domain"/>
</dbReference>
<feature type="compositionally biased region" description="Polar residues" evidence="1">
    <location>
        <begin position="832"/>
        <end position="842"/>
    </location>
</feature>
<dbReference type="EMBL" id="MSFN02000004">
    <property type="protein sequence ID" value="PTU21212.1"/>
    <property type="molecule type" value="Genomic_DNA"/>
</dbReference>
<dbReference type="Proteomes" id="UP000244073">
    <property type="component" value="Unassembled WGS sequence"/>
</dbReference>
<organism evidence="3 4">
    <name type="scientific">Aspergillus ochraceoroseus IBT 24754</name>
    <dbReference type="NCBI Taxonomy" id="1392256"/>
    <lineage>
        <taxon>Eukaryota</taxon>
        <taxon>Fungi</taxon>
        <taxon>Dikarya</taxon>
        <taxon>Ascomycota</taxon>
        <taxon>Pezizomycotina</taxon>
        <taxon>Eurotiomycetes</taxon>
        <taxon>Eurotiomycetidae</taxon>
        <taxon>Eurotiales</taxon>
        <taxon>Aspergillaceae</taxon>
        <taxon>Aspergillus</taxon>
        <taxon>Aspergillus subgen. Nidulantes</taxon>
    </lineage>
</organism>
<feature type="compositionally biased region" description="Polar residues" evidence="1">
    <location>
        <begin position="239"/>
        <end position="261"/>
    </location>
</feature>
<evidence type="ECO:0000256" key="1">
    <source>
        <dbReference type="SAM" id="MobiDB-lite"/>
    </source>
</evidence>
<feature type="domain" description="MINDY deubiquitinase" evidence="2">
    <location>
        <begin position="404"/>
        <end position="684"/>
    </location>
</feature>
<protein>
    <recommendedName>
        <fullName evidence="2">MINDY deubiquitinase domain-containing protein</fullName>
    </recommendedName>
</protein>
<name>A0A2T5LY49_9EURO</name>
<dbReference type="PANTHER" id="PTHR18063:SF6">
    <property type="entry name" value="UBIQUITIN CARBOXYL-TERMINAL HYDROLASE"/>
    <property type="match status" value="1"/>
</dbReference>
<feature type="compositionally biased region" description="Polar residues" evidence="1">
    <location>
        <begin position="347"/>
        <end position="359"/>
    </location>
</feature>
<dbReference type="GO" id="GO:0071944">
    <property type="term" value="C:cell periphery"/>
    <property type="evidence" value="ECO:0007669"/>
    <property type="project" value="TreeGrafter"/>
</dbReference>
<dbReference type="GO" id="GO:0071108">
    <property type="term" value="P:protein K48-linked deubiquitination"/>
    <property type="evidence" value="ECO:0007669"/>
    <property type="project" value="TreeGrafter"/>
</dbReference>
<feature type="region of interest" description="Disordered" evidence="1">
    <location>
        <begin position="734"/>
        <end position="881"/>
    </location>
</feature>
<gene>
    <name evidence="3" type="ORF">P175DRAFT_0493493</name>
</gene>
<comment type="caution">
    <text evidence="3">The sequence shown here is derived from an EMBL/GenBank/DDBJ whole genome shotgun (WGS) entry which is preliminary data.</text>
</comment>
<feature type="region of interest" description="Disordered" evidence="1">
    <location>
        <begin position="114"/>
        <end position="141"/>
    </location>
</feature>
<evidence type="ECO:0000313" key="4">
    <source>
        <dbReference type="Proteomes" id="UP000244073"/>
    </source>
</evidence>
<evidence type="ECO:0000313" key="3">
    <source>
        <dbReference type="EMBL" id="PTU21212.1"/>
    </source>
</evidence>
<feature type="compositionally biased region" description="Basic and acidic residues" evidence="1">
    <location>
        <begin position="395"/>
        <end position="404"/>
    </location>
</feature>
<dbReference type="GeneID" id="63812849"/>
<feature type="region of interest" description="Disordered" evidence="1">
    <location>
        <begin position="1"/>
        <end position="72"/>
    </location>
</feature>
<feature type="compositionally biased region" description="Low complexity" evidence="1">
    <location>
        <begin position="759"/>
        <end position="771"/>
    </location>
</feature>
<dbReference type="AlphaFoldDB" id="A0A2T5LY49"/>
<dbReference type="OrthoDB" id="10261212at2759"/>
<reference evidence="3 4" key="1">
    <citation type="journal article" date="2018" name="Proc. Natl. Acad. Sci. U.S.A.">
        <title>Linking secondary metabolites to gene clusters through genome sequencing of six diverse Aspergillus species.</title>
        <authorList>
            <person name="Kaerboelling I."/>
            <person name="Vesth T.C."/>
            <person name="Frisvad J.C."/>
            <person name="Nybo J.L."/>
            <person name="Theobald S."/>
            <person name="Kuo A."/>
            <person name="Bowyer P."/>
            <person name="Matsuda Y."/>
            <person name="Mondo S."/>
            <person name="Lyhne E.K."/>
            <person name="Kogle M.E."/>
            <person name="Clum A."/>
            <person name="Lipzen A."/>
            <person name="Salamov A."/>
            <person name="Ngan C.Y."/>
            <person name="Daum C."/>
            <person name="Chiniquy J."/>
            <person name="Barry K."/>
            <person name="LaButti K."/>
            <person name="Haridas S."/>
            <person name="Simmons B.A."/>
            <person name="Magnuson J.K."/>
            <person name="Mortensen U.H."/>
            <person name="Larsen T.O."/>
            <person name="Grigoriev I.V."/>
            <person name="Baker S.E."/>
            <person name="Andersen M.R."/>
        </authorList>
    </citation>
    <scope>NUCLEOTIDE SEQUENCE [LARGE SCALE GENOMIC DNA]</scope>
    <source>
        <strain evidence="3 4">IBT 24754</strain>
    </source>
</reference>
<feature type="compositionally biased region" description="Low complexity" evidence="1">
    <location>
        <begin position="301"/>
        <end position="310"/>
    </location>
</feature>
<feature type="region of interest" description="Disordered" evidence="1">
    <location>
        <begin position="239"/>
        <end position="310"/>
    </location>
</feature>
<feature type="compositionally biased region" description="Basic and acidic residues" evidence="1">
    <location>
        <begin position="867"/>
        <end position="881"/>
    </location>
</feature>
<dbReference type="GO" id="GO:0004843">
    <property type="term" value="F:cysteine-type deubiquitinase activity"/>
    <property type="evidence" value="ECO:0007669"/>
    <property type="project" value="InterPro"/>
</dbReference>
<feature type="region of interest" description="Disordered" evidence="1">
    <location>
        <begin position="689"/>
        <end position="719"/>
    </location>
</feature>
<feature type="compositionally biased region" description="Basic and acidic residues" evidence="1">
    <location>
        <begin position="128"/>
        <end position="141"/>
    </location>
</feature>
<dbReference type="RefSeq" id="XP_040752604.1">
    <property type="nucleotide sequence ID" value="XM_040895967.1"/>
</dbReference>
<dbReference type="GO" id="GO:1990380">
    <property type="term" value="F:K48-linked deubiquitinase activity"/>
    <property type="evidence" value="ECO:0007669"/>
    <property type="project" value="InterPro"/>
</dbReference>
<dbReference type="GO" id="GO:0016807">
    <property type="term" value="F:cysteine-type carboxypeptidase activity"/>
    <property type="evidence" value="ECO:0007669"/>
    <property type="project" value="TreeGrafter"/>
</dbReference>
<dbReference type="GO" id="GO:0005829">
    <property type="term" value="C:cytosol"/>
    <property type="evidence" value="ECO:0007669"/>
    <property type="project" value="TreeGrafter"/>
</dbReference>
<sequence length="881" mass="96216">MVLRKRAPPHLYNLSQGNARSEPRSPISKTSPTSISVSSSSPKCLTRPRRAQSSPHPHRVPSQESVFSPDLNTSPAFALMSLEQAQRSPIRTSSTDIPNPWADELIEKPTQSHTELGDSTYQPPAENGIREGDVVDTKKGDRVPPIVLAGTQRRMAANEWQSSQGVNDASDWEYLSHPPIQLQSNNPFLKATHHDKNLWDDRNSHASYGSSLSRDDASGGLRQDEGYIPMTARLSLFDQQESQSPWVNEPGSTTTQHQISPPQLLESRYEGGSGPSNSPAALDGAEYTHSQLQPPQVPPKTGTSTPGTLSTATTVSSHVLIDFDESPRPDLGSDLAKTMPPSAHSVEYNNGGQTATLESDQSEKVPLSSQHNVAGPAVPSTSEHPRAAPVSEAETQQHQEKRSETYSIRHINWQDSTGTLRESPVLVQNKNGPCPLLALVNALVLLAASQSSPPPIVRALQTREQISLGLLIEALFDELTTRLGPDEEFPDIEALSRFLTMLHTGMNVNPRLTLETKNAPGTFLETGDIKFYGTFGVPLVHGWIASPSSQATAALTRVGQYHEDIQLLPFRKQELEDRVFQGASLTPEEETVMADIHAIQHFTDVDNATQLSPFGLDHLTKTLQPGSLSILFRNDHFSTLYKHPQLHQLFTLVTDAGYSNHAEVVWESLVDVNGSNTSFCAGDFRVVSQHAPRDSDPPGPQTSRSNAGSSQKPTLSPQEQADADYAYALSLQYQEEEQRGNNRTAQRASAPHLSPPGVSRGSTAHSRSSSAVNVRNGSYTSPAGIRTSAQRQSYGRHSQPHFETNRPAQDESDDAPPPSYEQAAQSPAYPSPQRSPNVSDTPTRAPYQRNYYGRRPPGAPPSPGLPERGRDRAKDRDCIVM</sequence>
<dbReference type="VEuPathDB" id="FungiDB:P175DRAFT_0493493"/>
<feature type="compositionally biased region" description="Polar residues" evidence="1">
    <location>
        <begin position="62"/>
        <end position="72"/>
    </location>
</feature>
<feature type="compositionally biased region" description="Low complexity" evidence="1">
    <location>
        <begin position="25"/>
        <end position="43"/>
    </location>
</feature>
<dbReference type="PANTHER" id="PTHR18063">
    <property type="entry name" value="NF-E2 INDUCIBLE PROTEIN"/>
    <property type="match status" value="1"/>
</dbReference>
<feature type="region of interest" description="Disordered" evidence="1">
    <location>
        <begin position="323"/>
        <end position="410"/>
    </location>
</feature>
<dbReference type="InterPro" id="IPR007518">
    <property type="entry name" value="MINDY"/>
</dbReference>
<feature type="compositionally biased region" description="Polar residues" evidence="1">
    <location>
        <begin position="701"/>
        <end position="719"/>
    </location>
</feature>